<keyword evidence="5" id="KW-0445">Lipid transport</keyword>
<evidence type="ECO:0000256" key="7">
    <source>
        <dbReference type="ARBA" id="ARBA00023128"/>
    </source>
</evidence>
<feature type="compositionally biased region" description="Acidic residues" evidence="10">
    <location>
        <begin position="237"/>
        <end position="247"/>
    </location>
</feature>
<dbReference type="PROSITE" id="PS51847">
    <property type="entry name" value="SMP"/>
    <property type="match status" value="1"/>
</dbReference>
<protein>
    <recommendedName>
        <fullName evidence="9">Mitochondrial distribution and morphology protein 12</fullName>
    </recommendedName>
    <alternativeName>
        <fullName evidence="9">Mitochondrial inheritance component MDM12</fullName>
    </alternativeName>
</protein>
<evidence type="ECO:0000256" key="8">
    <source>
        <dbReference type="ARBA" id="ARBA00023136"/>
    </source>
</evidence>
<gene>
    <name evidence="9 12" type="primary">MDM12</name>
    <name evidence="12" type="ORF">FIM1_599</name>
</gene>
<keyword evidence="3 9" id="KW-1000">Mitochondrion outer membrane</keyword>
<dbReference type="InterPro" id="IPR031468">
    <property type="entry name" value="SMP_LBD"/>
</dbReference>
<comment type="subcellular location">
    <subcellularLocation>
        <location evidence="1">Membrane</location>
    </subcellularLocation>
    <subcellularLocation>
        <location evidence="9">Mitochondrion outer membrane</location>
        <topology evidence="9">Peripheral membrane protein</topology>
        <orientation evidence="9">Cytoplasmic side</orientation>
    </subcellularLocation>
    <subcellularLocation>
        <location evidence="9">Endoplasmic reticulum membrane</location>
        <topology evidence="9">Peripheral membrane protein</topology>
        <orientation evidence="9">Cytoplasmic side</orientation>
    </subcellularLocation>
    <text evidence="9">The ERMES/MDM complex localizes to a few discrete foci (around 10 per single cell), that represent mitochondria-endoplasmic reticulum junctions. These foci are often found next to mtDNA nucleoids.</text>
</comment>
<evidence type="ECO:0000256" key="4">
    <source>
        <dbReference type="ARBA" id="ARBA00022824"/>
    </source>
</evidence>
<accession>A0ABX6EQN8</accession>
<comment type="similarity">
    <text evidence="9">Belongs to the MDM12 family.</text>
</comment>
<keyword evidence="2" id="KW-0813">Transport</keyword>
<keyword evidence="8 9" id="KW-0472">Membrane</keyword>
<evidence type="ECO:0000259" key="11">
    <source>
        <dbReference type="PROSITE" id="PS51847"/>
    </source>
</evidence>
<feature type="compositionally biased region" description="Polar residues" evidence="10">
    <location>
        <begin position="268"/>
        <end position="285"/>
    </location>
</feature>
<dbReference type="Pfam" id="PF26544">
    <property type="entry name" value="Mdm12"/>
    <property type="match status" value="1"/>
</dbReference>
<name>A0ABX6EQN8_KLUMA</name>
<proteinExistence type="inferred from homology"/>
<feature type="domain" description="SMP-LTD" evidence="11">
    <location>
        <begin position="1"/>
        <end position="236"/>
    </location>
</feature>
<keyword evidence="13" id="KW-1185">Reference proteome</keyword>
<dbReference type="InterPro" id="IPR027532">
    <property type="entry name" value="Mdm12"/>
</dbReference>
<evidence type="ECO:0000313" key="13">
    <source>
        <dbReference type="Proteomes" id="UP000422736"/>
    </source>
</evidence>
<feature type="compositionally biased region" description="Low complexity" evidence="10">
    <location>
        <begin position="286"/>
        <end position="300"/>
    </location>
</feature>
<evidence type="ECO:0000256" key="2">
    <source>
        <dbReference type="ARBA" id="ARBA00022448"/>
    </source>
</evidence>
<dbReference type="CDD" id="cd21672">
    <property type="entry name" value="SMP_Mdm12"/>
    <property type="match status" value="1"/>
</dbReference>
<reference evidence="12 13" key="2">
    <citation type="submission" date="2019-11" db="EMBL/GenBank/DDBJ databases">
        <authorList>
            <person name="Lu H."/>
        </authorList>
    </citation>
    <scope>NUCLEOTIDE SEQUENCE [LARGE SCALE GENOMIC DNA]</scope>
    <source>
        <strain evidence="12 13">FIM1</strain>
    </source>
</reference>
<evidence type="ECO:0000313" key="12">
    <source>
        <dbReference type="EMBL" id="QGN13951.1"/>
    </source>
</evidence>
<reference evidence="12 13" key="1">
    <citation type="submission" date="2016-03" db="EMBL/GenBank/DDBJ databases">
        <title>How can Kluyveromyces marxianus grow so fast - potential evolutionary course in Saccharomyces Complex revealed by comparative genomics.</title>
        <authorList>
            <person name="Mo W."/>
            <person name="Lu W."/>
            <person name="Yang X."/>
            <person name="Qi J."/>
            <person name="Lv H."/>
        </authorList>
    </citation>
    <scope>NUCLEOTIDE SEQUENCE [LARGE SCALE GENOMIC DNA]</scope>
    <source>
        <strain evidence="12 13">FIM1</strain>
    </source>
</reference>
<dbReference type="Proteomes" id="UP000422736">
    <property type="component" value="Chromosome 1"/>
</dbReference>
<evidence type="ECO:0000256" key="10">
    <source>
        <dbReference type="SAM" id="MobiDB-lite"/>
    </source>
</evidence>
<evidence type="ECO:0000256" key="1">
    <source>
        <dbReference type="ARBA" id="ARBA00004370"/>
    </source>
</evidence>
<comment type="subunit">
    <text evidence="9">Component of the ER-mitochondria encounter structure (ERMES) or MDM complex, composed of MMM1, MDM10, MDM12 and MDM34. A MMM1 homodimer associates with one molecule of MDM12 on each side in a pairwise head-to-tail manner, and the SMP-LTD domains of MMM1 and MDM12 generate a continuous hydrophobic tunnel for phospholipid trafficking.</text>
</comment>
<dbReference type="EMBL" id="CP015054">
    <property type="protein sequence ID" value="QGN13951.1"/>
    <property type="molecule type" value="Genomic_DNA"/>
</dbReference>
<keyword evidence="4 9" id="KW-0256">Endoplasmic reticulum</keyword>
<keyword evidence="6" id="KW-0446">Lipid-binding</keyword>
<feature type="region of interest" description="Disordered" evidence="10">
    <location>
        <begin position="234"/>
        <end position="300"/>
    </location>
</feature>
<comment type="function">
    <text evidence="9">Component of the ERMES/MDM complex, which serves as a molecular tether to connect the endoplasmic reticulum (ER) and mitochondria. Components of this complex are involved in the control of mitochondrial shape and protein biogenesis, and function in nonvesicular lipid trafficking between the ER and mitochondria. MDM12 is required for the interaction of the ER-resident membrane protein MMM1 and the outer mitochondrial membrane-resident beta-barrel protein MDM10. The MDM12-MMM1 subcomplex functions in the major beta-barrel assembly pathway that is responsible for biogenesis of all mitochondrial outer membrane beta-barrel proteins, and acts in a late step after the SAM complex. The MDM10-MDM12-MMM1 subcomplex further acts in the TOM40-specific pathway after the action of the MDM12-MMM1 complex. Essential for establishing and maintaining the structure of mitochondria and maintenance of mtDNA nucleoids.</text>
</comment>
<dbReference type="HAMAP" id="MF_03104">
    <property type="entry name" value="Mdm12"/>
    <property type="match status" value="1"/>
</dbReference>
<feature type="compositionally biased region" description="Basic and acidic residues" evidence="10">
    <location>
        <begin position="248"/>
        <end position="260"/>
    </location>
</feature>
<organism evidence="12 13">
    <name type="scientific">Kluyveromyces marxianus</name>
    <name type="common">Yeast</name>
    <name type="synonym">Candida kefyr</name>
    <dbReference type="NCBI Taxonomy" id="4911"/>
    <lineage>
        <taxon>Eukaryota</taxon>
        <taxon>Fungi</taxon>
        <taxon>Dikarya</taxon>
        <taxon>Ascomycota</taxon>
        <taxon>Saccharomycotina</taxon>
        <taxon>Saccharomycetes</taxon>
        <taxon>Saccharomycetales</taxon>
        <taxon>Saccharomycetaceae</taxon>
        <taxon>Kluyveromyces</taxon>
    </lineage>
</organism>
<dbReference type="PANTHER" id="PTHR28204">
    <property type="entry name" value="MITOCHONDRIAL DISTRIBUTION AND MORPHOLOGY PROTEIN 12"/>
    <property type="match status" value="1"/>
</dbReference>
<evidence type="ECO:0000256" key="9">
    <source>
        <dbReference type="HAMAP-Rule" id="MF_03104"/>
    </source>
</evidence>
<evidence type="ECO:0000256" key="3">
    <source>
        <dbReference type="ARBA" id="ARBA00022787"/>
    </source>
</evidence>
<evidence type="ECO:0000256" key="5">
    <source>
        <dbReference type="ARBA" id="ARBA00023055"/>
    </source>
</evidence>
<keyword evidence="7 9" id="KW-0496">Mitochondrion</keyword>
<evidence type="ECO:0000256" key="6">
    <source>
        <dbReference type="ARBA" id="ARBA00023121"/>
    </source>
</evidence>
<sequence>MSVDINWDSIREDEGVNEGVKDFLNSRLQEFALPSYVSNLKVTNFELGSIPPNVTLKQMDDPLDEFYNYLLQMGDISEETSKDRNTDIQLLVELDYKGDMSIELSADLVLNYPSPQFMTLPVKLRISDIGMHCLCLLAYMKKQLFISFLCDVSDPLLEMNKLQVDPSGPNFMGKRALERISLIRNIKIHTELGEQDQAQGSVLRSVGKLEEFLVDLFRNLIRREAAWPSWIDLDFTPSDEEADEQEEQKEMQDEDGKTDSPQDDIGIPQSSVPISPKTSSADSAFSTSLPSSRDSNSRSQ</sequence>
<dbReference type="PANTHER" id="PTHR28204:SF1">
    <property type="entry name" value="MITOCHONDRIAL DISTRIBUTION AND MORPHOLOGY PROTEIN 12"/>
    <property type="match status" value="1"/>
</dbReference>